<accession>A0A0K2TXJ2</accession>
<feature type="non-terminal residue" evidence="1">
    <location>
        <position position="1"/>
    </location>
</feature>
<dbReference type="EMBL" id="HACA01013352">
    <property type="protein sequence ID" value="CDW30713.1"/>
    <property type="molecule type" value="Transcribed_RNA"/>
</dbReference>
<dbReference type="AlphaFoldDB" id="A0A0K2TXJ2"/>
<name>A0A0K2TXJ2_LEPSM</name>
<proteinExistence type="predicted"/>
<sequence>KLNASLGRRWLVWRRSRFVWLGLIFGIDRSTFVLDIRNISRVFIYSVGNTLNTTIRERNGIGSGHDISICSF</sequence>
<evidence type="ECO:0000313" key="1">
    <source>
        <dbReference type="EMBL" id="CDW30713.1"/>
    </source>
</evidence>
<reference evidence="1" key="1">
    <citation type="submission" date="2014-05" db="EMBL/GenBank/DDBJ databases">
        <authorList>
            <person name="Chronopoulou M."/>
        </authorList>
    </citation>
    <scope>NUCLEOTIDE SEQUENCE</scope>
    <source>
        <tissue evidence="1">Whole organism</tissue>
    </source>
</reference>
<organism evidence="1">
    <name type="scientific">Lepeophtheirus salmonis</name>
    <name type="common">Salmon louse</name>
    <name type="synonym">Caligus salmonis</name>
    <dbReference type="NCBI Taxonomy" id="72036"/>
    <lineage>
        <taxon>Eukaryota</taxon>
        <taxon>Metazoa</taxon>
        <taxon>Ecdysozoa</taxon>
        <taxon>Arthropoda</taxon>
        <taxon>Crustacea</taxon>
        <taxon>Multicrustacea</taxon>
        <taxon>Hexanauplia</taxon>
        <taxon>Copepoda</taxon>
        <taxon>Siphonostomatoida</taxon>
        <taxon>Caligidae</taxon>
        <taxon>Lepeophtheirus</taxon>
    </lineage>
</organism>
<protein>
    <submittedName>
        <fullName evidence="1">Uncharacterized protein</fullName>
    </submittedName>
</protein>